<dbReference type="Pfam" id="PF00672">
    <property type="entry name" value="HAMP"/>
    <property type="match status" value="1"/>
</dbReference>
<feature type="domain" description="GGDEF" evidence="4">
    <location>
        <begin position="508"/>
        <end position="657"/>
    </location>
</feature>
<dbReference type="InterPro" id="IPR029787">
    <property type="entry name" value="Nucleotide_cyclase"/>
</dbReference>
<dbReference type="CDD" id="cd01948">
    <property type="entry name" value="EAL"/>
    <property type="match status" value="1"/>
</dbReference>
<name>A0ABT3I5D9_9GAMM</name>
<dbReference type="Pfam" id="PF00563">
    <property type="entry name" value="EAL"/>
    <property type="match status" value="1"/>
</dbReference>
<evidence type="ECO:0000313" key="6">
    <source>
        <dbReference type="Proteomes" id="UP001163714"/>
    </source>
</evidence>
<gene>
    <name evidence="5" type="ORF">OHT75_02050</name>
</gene>
<dbReference type="PROSITE" id="PS50883">
    <property type="entry name" value="EAL"/>
    <property type="match status" value="1"/>
</dbReference>
<dbReference type="InterPro" id="IPR035919">
    <property type="entry name" value="EAL_sf"/>
</dbReference>
<dbReference type="CDD" id="cd01949">
    <property type="entry name" value="GGDEF"/>
    <property type="match status" value="1"/>
</dbReference>
<proteinExistence type="predicted"/>
<protein>
    <submittedName>
        <fullName evidence="5">EAL domain-containing protein</fullName>
    </submittedName>
</protein>
<dbReference type="CDD" id="cd02859">
    <property type="entry name" value="E_set_AMPKbeta_like_N"/>
    <property type="match status" value="1"/>
</dbReference>
<keyword evidence="1" id="KW-1133">Transmembrane helix</keyword>
<dbReference type="InterPro" id="IPR000160">
    <property type="entry name" value="GGDEF_dom"/>
</dbReference>
<dbReference type="InterPro" id="IPR013783">
    <property type="entry name" value="Ig-like_fold"/>
</dbReference>
<dbReference type="Gene3D" id="6.10.340.10">
    <property type="match status" value="1"/>
</dbReference>
<dbReference type="PROSITE" id="PS50885">
    <property type="entry name" value="HAMP"/>
    <property type="match status" value="1"/>
</dbReference>
<feature type="domain" description="EAL" evidence="2">
    <location>
        <begin position="662"/>
        <end position="915"/>
    </location>
</feature>
<dbReference type="Gene3D" id="3.30.70.270">
    <property type="match status" value="1"/>
</dbReference>
<dbReference type="SUPFAM" id="SSF141868">
    <property type="entry name" value="EAL domain-like"/>
    <property type="match status" value="1"/>
</dbReference>
<evidence type="ECO:0000259" key="2">
    <source>
        <dbReference type="PROSITE" id="PS50883"/>
    </source>
</evidence>
<dbReference type="InterPro" id="IPR043128">
    <property type="entry name" value="Rev_trsase/Diguanyl_cyclase"/>
</dbReference>
<dbReference type="RefSeq" id="WP_264724725.1">
    <property type="nucleotide sequence ID" value="NZ_JAPDMX010000002.1"/>
</dbReference>
<evidence type="ECO:0000313" key="5">
    <source>
        <dbReference type="EMBL" id="MCW3171257.1"/>
    </source>
</evidence>
<dbReference type="CDD" id="cd06225">
    <property type="entry name" value="HAMP"/>
    <property type="match status" value="1"/>
</dbReference>
<keyword evidence="1" id="KW-0812">Transmembrane</keyword>
<feature type="domain" description="HAMP" evidence="3">
    <location>
        <begin position="421"/>
        <end position="473"/>
    </location>
</feature>
<dbReference type="InterPro" id="IPR001633">
    <property type="entry name" value="EAL_dom"/>
</dbReference>
<dbReference type="Proteomes" id="UP001163714">
    <property type="component" value="Unassembled WGS sequence"/>
</dbReference>
<keyword evidence="6" id="KW-1185">Reference proteome</keyword>
<dbReference type="NCBIfam" id="TIGR00254">
    <property type="entry name" value="GGDEF"/>
    <property type="match status" value="1"/>
</dbReference>
<dbReference type="InterPro" id="IPR014756">
    <property type="entry name" value="Ig_E-set"/>
</dbReference>
<dbReference type="PROSITE" id="PS50887">
    <property type="entry name" value="GGDEF"/>
    <property type="match status" value="1"/>
</dbReference>
<dbReference type="SUPFAM" id="SSF55073">
    <property type="entry name" value="Nucleotide cyclase"/>
    <property type="match status" value="1"/>
</dbReference>
<dbReference type="SMART" id="SM00304">
    <property type="entry name" value="HAMP"/>
    <property type="match status" value="1"/>
</dbReference>
<evidence type="ECO:0000259" key="4">
    <source>
        <dbReference type="PROSITE" id="PS50887"/>
    </source>
</evidence>
<reference evidence="5" key="1">
    <citation type="submission" date="2022-10" db="EMBL/GenBank/DDBJ databases">
        <title>Shewanella flava sp. nov, isolated from the estuary of the Fenhe River into the Yellow River.</title>
        <authorList>
            <person name="Li Y."/>
        </authorList>
    </citation>
    <scope>NUCLEOTIDE SEQUENCE</scope>
    <source>
        <strain evidence="5">FYR11-62</strain>
    </source>
</reference>
<dbReference type="SUPFAM" id="SSF158472">
    <property type="entry name" value="HAMP domain-like"/>
    <property type="match status" value="1"/>
</dbReference>
<dbReference type="InterPro" id="IPR050706">
    <property type="entry name" value="Cyclic-di-GMP_PDE-like"/>
</dbReference>
<dbReference type="Pfam" id="PF00990">
    <property type="entry name" value="GGDEF"/>
    <property type="match status" value="1"/>
</dbReference>
<dbReference type="InterPro" id="IPR003660">
    <property type="entry name" value="HAMP_dom"/>
</dbReference>
<dbReference type="SMART" id="SM00052">
    <property type="entry name" value="EAL"/>
    <property type="match status" value="1"/>
</dbReference>
<dbReference type="PANTHER" id="PTHR33121">
    <property type="entry name" value="CYCLIC DI-GMP PHOSPHODIESTERASE PDEF"/>
    <property type="match status" value="1"/>
</dbReference>
<dbReference type="SMART" id="SM00267">
    <property type="entry name" value="GGDEF"/>
    <property type="match status" value="1"/>
</dbReference>
<dbReference type="EMBL" id="JAPDMX010000002">
    <property type="protein sequence ID" value="MCW3171257.1"/>
    <property type="molecule type" value="Genomic_DNA"/>
</dbReference>
<dbReference type="SUPFAM" id="SSF81296">
    <property type="entry name" value="E set domains"/>
    <property type="match status" value="1"/>
</dbReference>
<evidence type="ECO:0000259" key="3">
    <source>
        <dbReference type="PROSITE" id="PS50885"/>
    </source>
</evidence>
<dbReference type="Gene3D" id="2.60.40.10">
    <property type="entry name" value="Immunoglobulins"/>
    <property type="match status" value="1"/>
</dbReference>
<evidence type="ECO:0000256" key="1">
    <source>
        <dbReference type="SAM" id="Phobius"/>
    </source>
</evidence>
<feature type="transmembrane region" description="Helical" evidence="1">
    <location>
        <begin position="157"/>
        <end position="179"/>
    </location>
</feature>
<sequence length="921" mass="104628">MSLIAHYLHKWKFRLAILMGLFLLWPIQNTIINALKEDALAPYQIHFPIELTTELREQWDIEPDAIIEKIFVSGSFSDWHIDDTYYQLQLQNDNYVFELPVYPGELEYKLVLFIKDKAEPVWILDPNNLNTSANPWGGQNSVLHIADWPKITLVSQILTLALIGTFLLFCILEPLLYWLLHQKMPFHRKLVLSNILILVCAQALFLSYQLHLNRQLVKQGIIDNVHGMHLILNGEGIDFEHLSGQKAQINDALTKFFIPATTRIDKTQSSLFQITLSDFAVLDPNGKLITLSHRAQNSQIQQSRAEQLGFSSTQDYFIEGMWSSLLPQALAEAKHGQIITASRPSKVKWVETPRTRTAEFLLGYSQFVQPIVYRGQVKGFYAGSIQVKLYGDELLRMLLFQALLLGGVVLLSSWLFTRVGKLVTKDILKLTQWTQNIVKGNLSQVLTINSQDEIQQLSENFNQMRQSLQDSFNHIELQNSKLYQEAYFNSLTSLPNRKKLYSDLAEQSIAALLVININDFGEFNDFYGITVGDKALLEVAQRLSLKSSDIGLYKTGPDEFVATLSNQVFSTINQHTLAELAHRLYQGICQAPLVLENSEYSITVSIGGAIVASNALLPPETYTAENLTSSASQLHRQADLARRFAKKQRIEYCCFSQEMANSEAFEENMRQSRMLAMAAQEQWVEPYIQLIQPLIDAPVKFECLMRIKLPTGEILAPYQFMSAARKSQLYPQLMRCMLTKSIALFKDQPYEFSVNITLDDIAIPQNLEAILALLHNEADVSKRLTFELLESEEITNYEAVEHFIKLVKPLGCKIAIDDFGAGYSNFVHLLSLDIDFIKIDGSLIRYVDTDPKAQLLVETIATFAHKMGIQTVAEFVENEKILALLHQYHIDYAQGYLLGKPAATIDHALAIFNHPERLKPA</sequence>
<keyword evidence="1" id="KW-0472">Membrane</keyword>
<comment type="caution">
    <text evidence="5">The sequence shown here is derived from an EMBL/GenBank/DDBJ whole genome shotgun (WGS) entry which is preliminary data.</text>
</comment>
<accession>A0ABT3I5D9</accession>
<feature type="transmembrane region" description="Helical" evidence="1">
    <location>
        <begin position="191"/>
        <end position="210"/>
    </location>
</feature>
<dbReference type="Gene3D" id="3.20.20.450">
    <property type="entry name" value="EAL domain"/>
    <property type="match status" value="1"/>
</dbReference>
<dbReference type="PANTHER" id="PTHR33121:SF71">
    <property type="entry name" value="OXYGEN SENSOR PROTEIN DOSP"/>
    <property type="match status" value="1"/>
</dbReference>
<organism evidence="5 6">
    <name type="scientific">Shewanella subflava</name>
    <dbReference type="NCBI Taxonomy" id="2986476"/>
    <lineage>
        <taxon>Bacteria</taxon>
        <taxon>Pseudomonadati</taxon>
        <taxon>Pseudomonadota</taxon>
        <taxon>Gammaproteobacteria</taxon>
        <taxon>Alteromonadales</taxon>
        <taxon>Shewanellaceae</taxon>
        <taxon>Shewanella</taxon>
    </lineage>
</organism>